<sequence length="401" mass="44049">MEKKSGVRRFSDAPKVFTELQDDFLAPKDFYDMLEGEGVNFYVGVPDSLLKEFCSFVTDTVPPSNNIITSNEGSAVAVAAGNYLATGRIPLVYLQNSGLGNTANPLVSLAHPEVYAIPMLLIIGWRGEPGKRDEPQHRVQGRLSTNFVQSYDIPYSILPSYKEGASAILNIAFKHMRQTNSPYALLVKKNTFETYLPKKPLSEDGNYSMKREEALSLILDQLSSDDVVVGSTGFLSREIFELRKNKGSSHNSDFLTVGSMGHSSGIALGIATSKPDRQVFNLEGDGSMIMHMGTMVTVGVKKPKNYKQIVLNNGVHDSVGGQPTGAFGVDFRGIAKSSGYKETYYADTPEQLKMQVKKLRESEGPSLLEVRVNKGARSDLGRPTTSTVDSKKEFMKFLSKM</sequence>
<dbReference type="SUPFAM" id="SSF52518">
    <property type="entry name" value="Thiamin diphosphate-binding fold (THDP-binding)"/>
    <property type="match status" value="2"/>
</dbReference>
<dbReference type="FunFam" id="3.40.50.970:FF:000100">
    <property type="entry name" value="Putative phosphonopyruvate decarboxylase"/>
    <property type="match status" value="1"/>
</dbReference>
<dbReference type="GO" id="GO:0033980">
    <property type="term" value="F:phosphonopyruvate decarboxylase activity"/>
    <property type="evidence" value="ECO:0007669"/>
    <property type="project" value="InterPro"/>
</dbReference>
<dbReference type="Pfam" id="PF02775">
    <property type="entry name" value="TPP_enzyme_C"/>
    <property type="match status" value="1"/>
</dbReference>
<dbReference type="InterPro" id="IPR029061">
    <property type="entry name" value="THDP-binding"/>
</dbReference>
<feature type="domain" description="Thiamine pyrophosphate enzyme N-terminal TPP-binding" evidence="5">
    <location>
        <begin position="30"/>
        <end position="140"/>
    </location>
</feature>
<keyword evidence="3" id="KW-0456">Lyase</keyword>
<proteinExistence type="predicted"/>
<evidence type="ECO:0000313" key="6">
    <source>
        <dbReference type="EMBL" id="NDV32121.1"/>
    </source>
</evidence>
<dbReference type="NCBIfam" id="TIGR03297">
    <property type="entry name" value="Ppyr-DeCO2ase"/>
    <property type="match status" value="1"/>
</dbReference>
<dbReference type="AlphaFoldDB" id="A0A6B2L5B8"/>
<dbReference type="InterPro" id="IPR017684">
    <property type="entry name" value="Phosphono-pyrv_decarboxylase"/>
</dbReference>
<dbReference type="PROSITE" id="PS00187">
    <property type="entry name" value="TPP_ENZYMES"/>
    <property type="match status" value="1"/>
</dbReference>
<dbReference type="PANTHER" id="PTHR42818">
    <property type="entry name" value="SULFOPYRUVATE DECARBOXYLASE SUBUNIT ALPHA"/>
    <property type="match status" value="1"/>
</dbReference>
<dbReference type="Gene3D" id="3.40.50.970">
    <property type="match status" value="2"/>
</dbReference>
<keyword evidence="2" id="KW-0786">Thiamine pyrophosphate</keyword>
<evidence type="ECO:0000259" key="5">
    <source>
        <dbReference type="Pfam" id="PF02776"/>
    </source>
</evidence>
<evidence type="ECO:0000256" key="3">
    <source>
        <dbReference type="ARBA" id="ARBA00023239"/>
    </source>
</evidence>
<dbReference type="CDD" id="cd03371">
    <property type="entry name" value="TPP_PpyrDC"/>
    <property type="match status" value="1"/>
</dbReference>
<evidence type="ECO:0000256" key="1">
    <source>
        <dbReference type="ARBA" id="ARBA00022793"/>
    </source>
</evidence>
<dbReference type="GO" id="GO:0032923">
    <property type="term" value="P:organic phosphonate biosynthetic process"/>
    <property type="evidence" value="ECO:0007669"/>
    <property type="project" value="InterPro"/>
</dbReference>
<reference evidence="6" key="1">
    <citation type="journal article" date="2020" name="J. Eukaryot. Microbiol.">
        <title>De novo Sequencing, Assembly and Annotation of the Transcriptome for the Free-Living Testate Amoeba Arcella intermedia.</title>
        <authorList>
            <person name="Ribeiro G.M."/>
            <person name="Porfirio-Sousa A.L."/>
            <person name="Maurer-Alcala X.X."/>
            <person name="Katz L.A."/>
            <person name="Lahr D.J.G."/>
        </authorList>
    </citation>
    <scope>NUCLEOTIDE SEQUENCE</scope>
</reference>
<evidence type="ECO:0008006" key="7">
    <source>
        <dbReference type="Google" id="ProtNLM"/>
    </source>
</evidence>
<dbReference type="PANTHER" id="PTHR42818:SF1">
    <property type="entry name" value="SULFOPYRUVATE DECARBOXYLASE"/>
    <property type="match status" value="1"/>
</dbReference>
<feature type="domain" description="Thiamine pyrophosphate enzyme TPP-binding" evidence="4">
    <location>
        <begin position="246"/>
        <end position="370"/>
    </location>
</feature>
<dbReference type="Pfam" id="PF02776">
    <property type="entry name" value="TPP_enzyme_N"/>
    <property type="match status" value="1"/>
</dbReference>
<keyword evidence="1" id="KW-0210">Decarboxylase</keyword>
<dbReference type="GO" id="GO:0000287">
    <property type="term" value="F:magnesium ion binding"/>
    <property type="evidence" value="ECO:0007669"/>
    <property type="project" value="InterPro"/>
</dbReference>
<name>A0A6B2L5B8_9EUKA</name>
<evidence type="ECO:0000259" key="4">
    <source>
        <dbReference type="Pfam" id="PF02775"/>
    </source>
</evidence>
<dbReference type="InterPro" id="IPR051818">
    <property type="entry name" value="TPP_dependent_decarboxylase"/>
</dbReference>
<dbReference type="InterPro" id="IPR011766">
    <property type="entry name" value="TPP_enzyme_TPP-bd"/>
</dbReference>
<dbReference type="CDD" id="cd07035">
    <property type="entry name" value="TPP_PYR_POX_like"/>
    <property type="match status" value="1"/>
</dbReference>
<dbReference type="GO" id="GO:0030976">
    <property type="term" value="F:thiamine pyrophosphate binding"/>
    <property type="evidence" value="ECO:0007669"/>
    <property type="project" value="InterPro"/>
</dbReference>
<protein>
    <recommendedName>
        <fullName evidence="7">Phosphonopyruvate decarboxylase</fullName>
    </recommendedName>
</protein>
<evidence type="ECO:0000256" key="2">
    <source>
        <dbReference type="ARBA" id="ARBA00023052"/>
    </source>
</evidence>
<organism evidence="6">
    <name type="scientific">Arcella intermedia</name>
    <dbReference type="NCBI Taxonomy" id="1963864"/>
    <lineage>
        <taxon>Eukaryota</taxon>
        <taxon>Amoebozoa</taxon>
        <taxon>Tubulinea</taxon>
        <taxon>Elardia</taxon>
        <taxon>Arcellinida</taxon>
        <taxon>Sphaerothecina</taxon>
        <taxon>Arcellidae</taxon>
        <taxon>Arcella</taxon>
    </lineage>
</organism>
<dbReference type="InterPro" id="IPR000399">
    <property type="entry name" value="TPP-bd_CS"/>
</dbReference>
<dbReference type="EMBL" id="GIBP01003152">
    <property type="protein sequence ID" value="NDV32121.1"/>
    <property type="molecule type" value="Transcribed_RNA"/>
</dbReference>
<accession>A0A6B2L5B8</accession>
<dbReference type="InterPro" id="IPR012001">
    <property type="entry name" value="Thiamin_PyroP_enz_TPP-bd_dom"/>
</dbReference>